<keyword evidence="6" id="KW-1185">Reference proteome</keyword>
<dbReference type="PANTHER" id="PTHR38710">
    <property type="entry name" value="WITH PUTATIVE URIDYL PYROPHOSPHORYLASE-RELATED"/>
    <property type="match status" value="1"/>
</dbReference>
<dbReference type="InterPro" id="IPR006204">
    <property type="entry name" value="GHMP_kinase_N_dom"/>
</dbReference>
<dbReference type="InterPro" id="IPR036554">
    <property type="entry name" value="GHMP_kinase_C_sf"/>
</dbReference>
<keyword evidence="2" id="KW-0067">ATP-binding</keyword>
<proteinExistence type="predicted"/>
<keyword evidence="1" id="KW-0547">Nucleotide-binding</keyword>
<dbReference type="InterPro" id="IPR014721">
    <property type="entry name" value="Ribsml_uS5_D2-typ_fold_subgr"/>
</dbReference>
<reference evidence="5" key="1">
    <citation type="journal article" date="2019" name="Plant J.">
        <title>Chlorella vulgaris genome assembly and annotation reveals the molecular basis for metabolic acclimation to high light conditions.</title>
        <authorList>
            <person name="Cecchin M."/>
            <person name="Marcolungo L."/>
            <person name="Rossato M."/>
            <person name="Girolomoni L."/>
            <person name="Cosentino E."/>
            <person name="Cuine S."/>
            <person name="Li-Beisson Y."/>
            <person name="Delledonne M."/>
            <person name="Ballottari M."/>
        </authorList>
    </citation>
    <scope>NUCLEOTIDE SEQUENCE</scope>
    <source>
        <strain evidence="5">211/11P</strain>
    </source>
</reference>
<organism evidence="5 6">
    <name type="scientific">Chlorella vulgaris</name>
    <name type="common">Green alga</name>
    <dbReference type="NCBI Taxonomy" id="3077"/>
    <lineage>
        <taxon>Eukaryota</taxon>
        <taxon>Viridiplantae</taxon>
        <taxon>Chlorophyta</taxon>
        <taxon>core chlorophytes</taxon>
        <taxon>Trebouxiophyceae</taxon>
        <taxon>Chlorellales</taxon>
        <taxon>Chlorellaceae</taxon>
        <taxon>Chlorella clade</taxon>
        <taxon>Chlorella</taxon>
    </lineage>
</organism>
<feature type="domain" description="GHMP kinase N-terminal" evidence="3">
    <location>
        <begin position="107"/>
        <end position="184"/>
    </location>
</feature>
<dbReference type="SUPFAM" id="SSF54211">
    <property type="entry name" value="Ribosomal protein S5 domain 2-like"/>
    <property type="match status" value="1"/>
</dbReference>
<dbReference type="Gene3D" id="3.30.230.10">
    <property type="match status" value="1"/>
</dbReference>
<evidence type="ECO:0008006" key="7">
    <source>
        <dbReference type="Google" id="ProtNLM"/>
    </source>
</evidence>
<evidence type="ECO:0000313" key="5">
    <source>
        <dbReference type="EMBL" id="KAI3433636.1"/>
    </source>
</evidence>
<evidence type="ECO:0000259" key="4">
    <source>
        <dbReference type="Pfam" id="PF08544"/>
    </source>
</evidence>
<gene>
    <name evidence="5" type="ORF">D9Q98_003445</name>
</gene>
<dbReference type="InterPro" id="IPR053034">
    <property type="entry name" value="Glucuronokinase-like"/>
</dbReference>
<comment type="caution">
    <text evidence="5">The sequence shown here is derived from an EMBL/GenBank/DDBJ whole genome shotgun (WGS) entry which is preliminary data.</text>
</comment>
<dbReference type="GO" id="GO:0005524">
    <property type="term" value="F:ATP binding"/>
    <property type="evidence" value="ECO:0007669"/>
    <property type="project" value="UniProtKB-KW"/>
</dbReference>
<dbReference type="PRINTS" id="PR00959">
    <property type="entry name" value="MEVGALKINASE"/>
</dbReference>
<protein>
    <recommendedName>
        <fullName evidence="7">GHMP kinase N-terminal domain-containing protein</fullName>
    </recommendedName>
</protein>
<dbReference type="SUPFAM" id="SSF55060">
    <property type="entry name" value="GHMP Kinase, C-terminal domain"/>
    <property type="match status" value="1"/>
</dbReference>
<accession>A0A9D4YZ12</accession>
<dbReference type="InterPro" id="IPR013750">
    <property type="entry name" value="GHMP_kinase_C_dom"/>
</dbReference>
<dbReference type="InterPro" id="IPR020568">
    <property type="entry name" value="Ribosomal_Su5_D2-typ_SF"/>
</dbReference>
<dbReference type="AlphaFoldDB" id="A0A9D4YZ12"/>
<feature type="domain" description="GHMP kinase C-terminal" evidence="4">
    <location>
        <begin position="257"/>
        <end position="326"/>
    </location>
</feature>
<dbReference type="Pfam" id="PF08544">
    <property type="entry name" value="GHMP_kinases_C"/>
    <property type="match status" value="1"/>
</dbReference>
<evidence type="ECO:0000256" key="1">
    <source>
        <dbReference type="ARBA" id="ARBA00022741"/>
    </source>
</evidence>
<dbReference type="OrthoDB" id="1924968at2759"/>
<dbReference type="Gene3D" id="3.30.70.890">
    <property type="entry name" value="GHMP kinase, C-terminal domain"/>
    <property type="match status" value="1"/>
</dbReference>
<evidence type="ECO:0000259" key="3">
    <source>
        <dbReference type="Pfam" id="PF00288"/>
    </source>
</evidence>
<dbReference type="EMBL" id="SIDB01000004">
    <property type="protein sequence ID" value="KAI3433636.1"/>
    <property type="molecule type" value="Genomic_DNA"/>
</dbReference>
<evidence type="ECO:0000256" key="2">
    <source>
        <dbReference type="ARBA" id="ARBA00022840"/>
    </source>
</evidence>
<dbReference type="PANTHER" id="PTHR38710:SF1">
    <property type="entry name" value="WITH PUTATIVE URIDYL PYROPHOSPHORYLASE-RELATED"/>
    <property type="match status" value="1"/>
</dbReference>
<dbReference type="Proteomes" id="UP001055712">
    <property type="component" value="Unassembled WGS sequence"/>
</dbReference>
<name>A0A9D4YZ12_CHLVU</name>
<dbReference type="Pfam" id="PF00288">
    <property type="entry name" value="GHMP_kinases_N"/>
    <property type="match status" value="1"/>
</dbReference>
<reference evidence="5" key="2">
    <citation type="submission" date="2020-11" db="EMBL/GenBank/DDBJ databases">
        <authorList>
            <person name="Cecchin M."/>
            <person name="Marcolungo L."/>
            <person name="Rossato M."/>
            <person name="Girolomoni L."/>
            <person name="Cosentino E."/>
            <person name="Cuine S."/>
            <person name="Li-Beisson Y."/>
            <person name="Delledonne M."/>
            <person name="Ballottari M."/>
        </authorList>
    </citation>
    <scope>NUCLEOTIDE SEQUENCE</scope>
    <source>
        <strain evidence="5">211/11P</strain>
        <tissue evidence="5">Whole cell</tissue>
    </source>
</reference>
<sequence length="359" mass="37855">MAAVVQPDGSITSRVHSRIGLLGNPSDGFQGACLSLSLANYWAEVKLTPSPTLRFLPNPDCDPLEFANLQALASHVKASGYYGGLRLLQAMCKCFFEHCVQCGISLAPQSSPAFTLSYATTIPRQCGLSGSSAIVCATLNCLLCHYGVEAAVPHIVRPALVLSAEQDLGITAGLQDRVVQVHGGLVAMDFSQAGQERYQSLDSSLLPALHLIHRPAAPSGKDSGSVHSDVKRRWLEGDASVRQLMQQLAALVPAGVRALQQQDTQQLANLMQQNFILRRQIYGDAVVGAANLGMVEAAAAVGAAAKLTGSGGAVVALCADGEQQAVQLRAECQQRGLACEDVVVGPVLHWIGQDGPETR</sequence>
<evidence type="ECO:0000313" key="6">
    <source>
        <dbReference type="Proteomes" id="UP001055712"/>
    </source>
</evidence>